<protein>
    <recommendedName>
        <fullName evidence="3">Multidrug export protein MepA</fullName>
    </recommendedName>
</protein>
<proteinExistence type="inferred from homology"/>
<accession>A0A411ECN2</accession>
<evidence type="ECO:0000256" key="6">
    <source>
        <dbReference type="ARBA" id="ARBA00022692"/>
    </source>
</evidence>
<evidence type="ECO:0000256" key="9">
    <source>
        <dbReference type="ARBA" id="ARBA00023251"/>
    </source>
</evidence>
<organism evidence="11 12">
    <name type="scientific">Muriicola soli</name>
    <dbReference type="NCBI Taxonomy" id="2507538"/>
    <lineage>
        <taxon>Bacteria</taxon>
        <taxon>Pseudomonadati</taxon>
        <taxon>Bacteroidota</taxon>
        <taxon>Flavobacteriia</taxon>
        <taxon>Flavobacteriales</taxon>
        <taxon>Flavobacteriaceae</taxon>
        <taxon>Muriicola</taxon>
    </lineage>
</organism>
<dbReference type="AlphaFoldDB" id="A0A411ECN2"/>
<dbReference type="EMBL" id="CP035544">
    <property type="protein sequence ID" value="QBA65492.1"/>
    <property type="molecule type" value="Genomic_DNA"/>
</dbReference>
<evidence type="ECO:0000256" key="5">
    <source>
        <dbReference type="ARBA" id="ARBA00022475"/>
    </source>
</evidence>
<feature type="transmembrane region" description="Helical" evidence="10">
    <location>
        <begin position="96"/>
        <end position="117"/>
    </location>
</feature>
<dbReference type="InterPro" id="IPR051327">
    <property type="entry name" value="MATE_MepA_subfamily"/>
</dbReference>
<gene>
    <name evidence="11" type="ORF">EQY75_13710</name>
</gene>
<sequence>MAKVSSDDLGSESIGRLLIKQAVPASIGILVMSLNILVDTIFVGNWIGSIAIAAINVVLPVSFFIAALGMAIGIGGSSIISRALGAENKHKALKTFGNQISLTLLVTITMVAFGLYFADGLIPAFGGKGAIFKPAKIYYTIVLYGVPFLALCMMGNTVIRAEGKPKFAMIAMIIPSVGNLLMDYVFIYIFDWGMEGAAWATTGGYLLCFGYIFYFFLSKNSELKIKSVDFRLDLPILKEIGSLGFVTLSRQAVTSITYLLMNNILFDLGGESMVAVYAIIGRMLMFALFPVFGVTQGFLPIAGYNYGAQKYERVRESINTAITYAAIVATVVFVGLMVFPAEITGLFLSSRADMSAEEMASNIFVLENTPAAMRWVFAATPIIAIQLIGAAYFQAVGKAVPALLLTLTRQGFFFIPLILILPIYLGELGVWLSFPIADTLSTIVTGYFLRREVKTSLRIDAAA</sequence>
<evidence type="ECO:0000256" key="1">
    <source>
        <dbReference type="ARBA" id="ARBA00004651"/>
    </source>
</evidence>
<reference evidence="11 12" key="1">
    <citation type="submission" date="2019-01" db="EMBL/GenBank/DDBJ databases">
        <title>Muriicola soli sp. nov., isolated from soil.</title>
        <authorList>
            <person name="Kang H.J."/>
            <person name="Kim S.B."/>
        </authorList>
    </citation>
    <scope>NUCLEOTIDE SEQUENCE [LARGE SCALE GENOMIC DNA]</scope>
    <source>
        <strain evidence="11 12">MMS17-SY002</strain>
    </source>
</reference>
<dbReference type="PANTHER" id="PTHR43823">
    <property type="entry name" value="SPORULATION PROTEIN YKVU"/>
    <property type="match status" value="1"/>
</dbReference>
<dbReference type="CDD" id="cd13143">
    <property type="entry name" value="MATE_MepA_like"/>
    <property type="match status" value="1"/>
</dbReference>
<evidence type="ECO:0000256" key="8">
    <source>
        <dbReference type="ARBA" id="ARBA00023136"/>
    </source>
</evidence>
<feature type="transmembrane region" description="Helical" evidence="10">
    <location>
        <begin position="137"/>
        <end position="155"/>
    </location>
</feature>
<feature type="transmembrane region" description="Helical" evidence="10">
    <location>
        <begin position="430"/>
        <end position="449"/>
    </location>
</feature>
<dbReference type="GO" id="GO:0042910">
    <property type="term" value="F:xenobiotic transmembrane transporter activity"/>
    <property type="evidence" value="ECO:0007669"/>
    <property type="project" value="InterPro"/>
</dbReference>
<keyword evidence="5" id="KW-1003">Cell membrane</keyword>
<keyword evidence="4" id="KW-0813">Transport</keyword>
<keyword evidence="9" id="KW-0046">Antibiotic resistance</keyword>
<keyword evidence="8 10" id="KW-0472">Membrane</keyword>
<dbReference type="InterPro" id="IPR002528">
    <property type="entry name" value="MATE_fam"/>
</dbReference>
<dbReference type="GO" id="GO:0015297">
    <property type="term" value="F:antiporter activity"/>
    <property type="evidence" value="ECO:0007669"/>
    <property type="project" value="InterPro"/>
</dbReference>
<evidence type="ECO:0000256" key="2">
    <source>
        <dbReference type="ARBA" id="ARBA00008417"/>
    </source>
</evidence>
<dbReference type="KEGG" id="mur:EQY75_13710"/>
<dbReference type="Pfam" id="PF01554">
    <property type="entry name" value="MatE"/>
    <property type="match status" value="2"/>
</dbReference>
<evidence type="ECO:0000256" key="10">
    <source>
        <dbReference type="SAM" id="Phobius"/>
    </source>
</evidence>
<evidence type="ECO:0000256" key="3">
    <source>
        <dbReference type="ARBA" id="ARBA00022106"/>
    </source>
</evidence>
<evidence type="ECO:0000256" key="4">
    <source>
        <dbReference type="ARBA" id="ARBA00022448"/>
    </source>
</evidence>
<dbReference type="OrthoDB" id="9811110at2"/>
<dbReference type="NCBIfam" id="TIGR00797">
    <property type="entry name" value="matE"/>
    <property type="match status" value="1"/>
</dbReference>
<feature type="transmembrane region" description="Helical" evidence="10">
    <location>
        <begin position="286"/>
        <end position="306"/>
    </location>
</feature>
<dbReference type="GO" id="GO:0046677">
    <property type="term" value="P:response to antibiotic"/>
    <property type="evidence" value="ECO:0007669"/>
    <property type="project" value="UniProtKB-KW"/>
</dbReference>
<feature type="transmembrane region" description="Helical" evidence="10">
    <location>
        <begin position="196"/>
        <end position="217"/>
    </location>
</feature>
<feature type="transmembrane region" description="Helical" evidence="10">
    <location>
        <begin position="258"/>
        <end position="280"/>
    </location>
</feature>
<dbReference type="InterPro" id="IPR045070">
    <property type="entry name" value="MATE_MepA-like"/>
</dbReference>
<dbReference type="InterPro" id="IPR048279">
    <property type="entry name" value="MdtK-like"/>
</dbReference>
<keyword evidence="7 10" id="KW-1133">Transmembrane helix</keyword>
<dbReference type="PANTHER" id="PTHR43823:SF3">
    <property type="entry name" value="MULTIDRUG EXPORT PROTEIN MEPA"/>
    <property type="match status" value="1"/>
</dbReference>
<feature type="transmembrane region" description="Helical" evidence="10">
    <location>
        <begin position="375"/>
        <end position="395"/>
    </location>
</feature>
<evidence type="ECO:0000313" key="12">
    <source>
        <dbReference type="Proteomes" id="UP000290889"/>
    </source>
</evidence>
<comment type="similarity">
    <text evidence="2">Belongs to the multi antimicrobial extrusion (MATE) (TC 2.A.66.1) family. MepA subfamily.</text>
</comment>
<feature type="transmembrane region" description="Helical" evidence="10">
    <location>
        <begin position="21"/>
        <end position="44"/>
    </location>
</feature>
<dbReference type="PIRSF" id="PIRSF006603">
    <property type="entry name" value="DinF"/>
    <property type="match status" value="1"/>
</dbReference>
<name>A0A411ECN2_9FLAO</name>
<evidence type="ECO:0000313" key="11">
    <source>
        <dbReference type="EMBL" id="QBA65492.1"/>
    </source>
</evidence>
<dbReference type="Proteomes" id="UP000290889">
    <property type="component" value="Chromosome"/>
</dbReference>
<feature type="transmembrane region" description="Helical" evidence="10">
    <location>
        <begin position="50"/>
        <end position="75"/>
    </location>
</feature>
<dbReference type="GO" id="GO:0005886">
    <property type="term" value="C:plasma membrane"/>
    <property type="evidence" value="ECO:0007669"/>
    <property type="project" value="UniProtKB-SubCell"/>
</dbReference>
<feature type="transmembrane region" description="Helical" evidence="10">
    <location>
        <begin position="402"/>
        <end position="424"/>
    </location>
</feature>
<evidence type="ECO:0000256" key="7">
    <source>
        <dbReference type="ARBA" id="ARBA00022989"/>
    </source>
</evidence>
<feature type="transmembrane region" description="Helical" evidence="10">
    <location>
        <begin position="318"/>
        <end position="339"/>
    </location>
</feature>
<comment type="subcellular location">
    <subcellularLocation>
        <location evidence="1">Cell membrane</location>
        <topology evidence="1">Multi-pass membrane protein</topology>
    </subcellularLocation>
</comment>
<dbReference type="RefSeq" id="WP_129606767.1">
    <property type="nucleotide sequence ID" value="NZ_CP035544.1"/>
</dbReference>
<keyword evidence="12" id="KW-1185">Reference proteome</keyword>
<keyword evidence="6 10" id="KW-0812">Transmembrane</keyword>
<feature type="transmembrane region" description="Helical" evidence="10">
    <location>
        <begin position="167"/>
        <end position="190"/>
    </location>
</feature>